<dbReference type="InterPro" id="IPR029058">
    <property type="entry name" value="AB_hydrolase_fold"/>
</dbReference>
<dbReference type="PANTHER" id="PTHR22946:SF9">
    <property type="entry name" value="POLYKETIDE TRANSFERASE AF380"/>
    <property type="match status" value="1"/>
</dbReference>
<evidence type="ECO:0000256" key="4">
    <source>
        <dbReference type="ARBA" id="ARBA00022729"/>
    </source>
</evidence>
<feature type="region of interest" description="Disordered" evidence="7">
    <location>
        <begin position="52"/>
        <end position="82"/>
    </location>
</feature>
<feature type="region of interest" description="Disordered" evidence="7">
    <location>
        <begin position="1"/>
        <end position="21"/>
    </location>
</feature>
<keyword evidence="4" id="KW-0732">Signal</keyword>
<dbReference type="RefSeq" id="WP_093662889.1">
    <property type="nucleotide sequence ID" value="NZ_FOET01000018.1"/>
</dbReference>
<comment type="subcellular location">
    <subcellularLocation>
        <location evidence="1">Secreted</location>
    </subcellularLocation>
</comment>
<reference evidence="10" key="1">
    <citation type="submission" date="2016-10" db="EMBL/GenBank/DDBJ databases">
        <authorList>
            <person name="Varghese N."/>
            <person name="Submissions S."/>
        </authorList>
    </citation>
    <scope>NUCLEOTIDE SEQUENCE [LARGE SCALE GENOMIC DNA]</scope>
    <source>
        <strain evidence="10">CGMCC 4.3519</strain>
    </source>
</reference>
<evidence type="ECO:0000256" key="3">
    <source>
        <dbReference type="ARBA" id="ARBA00022525"/>
    </source>
</evidence>
<feature type="domain" description="PET hydrolase/cutinase-like" evidence="8">
    <location>
        <begin position="58"/>
        <end position="318"/>
    </location>
</feature>
<evidence type="ECO:0000313" key="9">
    <source>
        <dbReference type="EMBL" id="SEQ87420.1"/>
    </source>
</evidence>
<feature type="compositionally biased region" description="Basic and acidic residues" evidence="7">
    <location>
        <begin position="63"/>
        <end position="76"/>
    </location>
</feature>
<evidence type="ECO:0000256" key="1">
    <source>
        <dbReference type="ARBA" id="ARBA00004613"/>
    </source>
</evidence>
<evidence type="ECO:0000256" key="6">
    <source>
        <dbReference type="ARBA" id="ARBA00023157"/>
    </source>
</evidence>
<evidence type="ECO:0000256" key="5">
    <source>
        <dbReference type="ARBA" id="ARBA00022801"/>
    </source>
</evidence>
<gene>
    <name evidence="9" type="ORF">SAMN05216481_11853</name>
</gene>
<dbReference type="GO" id="GO:0005576">
    <property type="term" value="C:extracellular region"/>
    <property type="evidence" value="ECO:0007669"/>
    <property type="project" value="UniProtKB-SubCell"/>
</dbReference>
<dbReference type="EMBL" id="FOET01000018">
    <property type="protein sequence ID" value="SEQ87420.1"/>
    <property type="molecule type" value="Genomic_DNA"/>
</dbReference>
<dbReference type="InterPro" id="IPR050261">
    <property type="entry name" value="FrsA_esterase"/>
</dbReference>
<evidence type="ECO:0000256" key="7">
    <source>
        <dbReference type="SAM" id="MobiDB-lite"/>
    </source>
</evidence>
<keyword evidence="6" id="KW-1015">Disulfide bond</keyword>
<accession>A0A1H9JKT6</accession>
<keyword evidence="10" id="KW-1185">Reference proteome</keyword>
<dbReference type="PANTHER" id="PTHR22946">
    <property type="entry name" value="DIENELACTONE HYDROLASE DOMAIN-CONTAINING PROTEIN-RELATED"/>
    <property type="match status" value="1"/>
</dbReference>
<evidence type="ECO:0000313" key="10">
    <source>
        <dbReference type="Proteomes" id="UP000199055"/>
    </source>
</evidence>
<dbReference type="Pfam" id="PF12740">
    <property type="entry name" value="PETase"/>
    <property type="match status" value="1"/>
</dbReference>
<organism evidence="9 10">
    <name type="scientific">Streptomyces radiopugnans</name>
    <dbReference type="NCBI Taxonomy" id="403935"/>
    <lineage>
        <taxon>Bacteria</taxon>
        <taxon>Bacillati</taxon>
        <taxon>Actinomycetota</taxon>
        <taxon>Actinomycetes</taxon>
        <taxon>Kitasatosporales</taxon>
        <taxon>Streptomycetaceae</taxon>
        <taxon>Streptomyces</taxon>
    </lineage>
</organism>
<dbReference type="GO" id="GO:0052689">
    <property type="term" value="F:carboxylic ester hydrolase activity"/>
    <property type="evidence" value="ECO:0007669"/>
    <property type="project" value="UniProtKB-ARBA"/>
</dbReference>
<sequence length="319" mass="34294">MEPQQHDTTPGTATRHRGAPRRLTKLGVALAMVLGGVGVALPTAQATQDSGAAPAAVQAAENPYERGPDPTERSIEAARGPYSVSETRVSSLSVTGFGGGTIYYPTTTSDGTFGAVAVSPGYTADQSSMAWYGPRLASQGFVVFTIDTNTRYDQPDSRGDQLLAALDYLTQRSSVRGRIDSGRLAVMGHSMGGGGSLEAAKDRPSLKAAIPLTPWNLDKTWREITVPTFIVGADGDSIASVRSHAEPFYESLPSSTDRAYMELNNATHFTPNTSNTEIAKYSISWLKRFVDNDTRYEQFLCPLPRPSLAIEEFRGNCPH</sequence>
<protein>
    <submittedName>
        <fullName evidence="9">Platelet-activating factor acetylhydrolase, isoform II</fullName>
    </submittedName>
</protein>
<dbReference type="STRING" id="403935.SAMN05216481_11853"/>
<comment type="similarity">
    <text evidence="2">Belongs to the AB hydrolase superfamily.</text>
</comment>
<feature type="compositionally biased region" description="Polar residues" evidence="7">
    <location>
        <begin position="1"/>
        <end position="12"/>
    </location>
</feature>
<keyword evidence="3" id="KW-0964">Secreted</keyword>
<dbReference type="FunFam" id="3.40.50.1820:FF:000256">
    <property type="entry name" value="Poly(ethylene terephthalate) hydrolase"/>
    <property type="match status" value="1"/>
</dbReference>
<proteinExistence type="inferred from homology"/>
<dbReference type="AlphaFoldDB" id="A0A1H9JKT6"/>
<dbReference type="Proteomes" id="UP000199055">
    <property type="component" value="Unassembled WGS sequence"/>
</dbReference>
<evidence type="ECO:0000259" key="8">
    <source>
        <dbReference type="Pfam" id="PF12740"/>
    </source>
</evidence>
<dbReference type="Gene3D" id="3.40.50.1820">
    <property type="entry name" value="alpha/beta hydrolase"/>
    <property type="match status" value="1"/>
</dbReference>
<dbReference type="InterPro" id="IPR041127">
    <property type="entry name" value="PET_hydrolase/cutinase-like"/>
</dbReference>
<dbReference type="SUPFAM" id="SSF53474">
    <property type="entry name" value="alpha/beta-Hydrolases"/>
    <property type="match status" value="1"/>
</dbReference>
<evidence type="ECO:0000256" key="2">
    <source>
        <dbReference type="ARBA" id="ARBA00008645"/>
    </source>
</evidence>
<name>A0A1H9JKT6_9ACTN</name>
<keyword evidence="5 9" id="KW-0378">Hydrolase</keyword>